<proteinExistence type="predicted"/>
<sequence>MTDLVEKLEWLTQPHPHPYYIKWFNSCGKFKASENNQGNEKEKKDEEEKDLSIAPCMLEECSIDQALIISEDEKKGNDNGATTTQEVLAWAKEKRPSVRNAWMIKEVDWEPNQDLLQVYFYVTTSLLAHRRQEIKLYTFWIRIRAS</sequence>
<dbReference type="EMBL" id="DP000011">
    <property type="protein sequence ID" value="ABA98081.1"/>
    <property type="molecule type" value="Genomic_DNA"/>
</dbReference>
<reference evidence="1" key="2">
    <citation type="submission" date="2005-04" db="EMBL/GenBank/DDBJ databases">
        <authorList>
            <person name="Buell C.R."/>
            <person name="Wing R.A."/>
            <person name="McCombie W.A."/>
            <person name="Ouyang S."/>
        </authorList>
    </citation>
    <scope>NUCLEOTIDE SEQUENCE</scope>
</reference>
<dbReference type="AlphaFoldDB" id="Q2QRT2"/>
<evidence type="ECO:0000313" key="1">
    <source>
        <dbReference type="EMBL" id="ABA98081.1"/>
    </source>
</evidence>
<gene>
    <name evidence="1" type="ordered locus">LOC_Os12g26490</name>
</gene>
<protein>
    <submittedName>
        <fullName evidence="1">Uncharacterized protein</fullName>
    </submittedName>
</protein>
<reference evidence="1" key="3">
    <citation type="submission" date="2006-01" db="EMBL/GenBank/DDBJ databases">
        <authorList>
            <person name="Buell R."/>
        </authorList>
    </citation>
    <scope>NUCLEOTIDE SEQUENCE</scope>
</reference>
<reference evidence="1" key="1">
    <citation type="journal article" date="2005" name="BMC Biol.">
        <title>The sequence of rice chromosomes 11 and 12, rich in disease resistance genes and recent gene duplications.</title>
        <authorList>
            <consortium name="The rice chromosomes 11 and 12 sequencing consortia"/>
        </authorList>
    </citation>
    <scope>NUCLEOTIDE SEQUENCE [LARGE SCALE GENOMIC DNA]</scope>
</reference>
<name>Q2QRT2_ORYSJ</name>
<accession>Q2QRT2</accession>
<organism evidence="1">
    <name type="scientific">Oryza sativa subsp. japonica</name>
    <name type="common">Rice</name>
    <dbReference type="NCBI Taxonomy" id="39947"/>
    <lineage>
        <taxon>Eukaryota</taxon>
        <taxon>Viridiplantae</taxon>
        <taxon>Streptophyta</taxon>
        <taxon>Embryophyta</taxon>
        <taxon>Tracheophyta</taxon>
        <taxon>Spermatophyta</taxon>
        <taxon>Magnoliopsida</taxon>
        <taxon>Liliopsida</taxon>
        <taxon>Poales</taxon>
        <taxon>Poaceae</taxon>
        <taxon>BOP clade</taxon>
        <taxon>Oryzoideae</taxon>
        <taxon>Oryzeae</taxon>
        <taxon>Oryzinae</taxon>
        <taxon>Oryza</taxon>
        <taxon>Oryza sativa</taxon>
    </lineage>
</organism>